<gene>
    <name evidence="2" type="ORF">Daus18300_010019</name>
</gene>
<keyword evidence="3" id="KW-1185">Reference proteome</keyword>
<feature type="region of interest" description="Disordered" evidence="1">
    <location>
        <begin position="1"/>
        <end position="39"/>
    </location>
</feature>
<accession>A0ABR3WC17</accession>
<organism evidence="2 3">
    <name type="scientific">Diaporthe australafricana</name>
    <dbReference type="NCBI Taxonomy" id="127596"/>
    <lineage>
        <taxon>Eukaryota</taxon>
        <taxon>Fungi</taxon>
        <taxon>Dikarya</taxon>
        <taxon>Ascomycota</taxon>
        <taxon>Pezizomycotina</taxon>
        <taxon>Sordariomycetes</taxon>
        <taxon>Sordariomycetidae</taxon>
        <taxon>Diaporthales</taxon>
        <taxon>Diaporthaceae</taxon>
        <taxon>Diaporthe</taxon>
    </lineage>
</organism>
<protein>
    <submittedName>
        <fullName evidence="2">Uncharacterized protein</fullName>
    </submittedName>
</protein>
<reference evidence="2 3" key="1">
    <citation type="journal article" date="2024" name="IMA Fungus">
        <title>IMA Genome - F19 : A genome assembly and annotation guide to empower mycologists, including annotated draft genome sequences of Ceratocystis pirilliformis, Diaporthe australafricana, Fusarium ophioides, Paecilomyces lecythidis, and Sporothrix stenoceras.</title>
        <authorList>
            <person name="Aylward J."/>
            <person name="Wilson A.M."/>
            <person name="Visagie C.M."/>
            <person name="Spraker J."/>
            <person name="Barnes I."/>
            <person name="Buitendag C."/>
            <person name="Ceriani C."/>
            <person name="Del Mar Angel L."/>
            <person name="du Plessis D."/>
            <person name="Fuchs T."/>
            <person name="Gasser K."/>
            <person name="Kramer D."/>
            <person name="Li W."/>
            <person name="Munsamy K."/>
            <person name="Piso A."/>
            <person name="Price J.L."/>
            <person name="Sonnekus B."/>
            <person name="Thomas C."/>
            <person name="van der Nest A."/>
            <person name="van Dijk A."/>
            <person name="van Heerden A."/>
            <person name="van Vuuren N."/>
            <person name="Yilmaz N."/>
            <person name="Duong T.A."/>
            <person name="van der Merwe N.A."/>
            <person name="Wingfield M.J."/>
            <person name="Wingfield B.D."/>
        </authorList>
    </citation>
    <scope>NUCLEOTIDE SEQUENCE [LARGE SCALE GENOMIC DNA]</scope>
    <source>
        <strain evidence="2 3">CMW 18300</strain>
    </source>
</reference>
<dbReference type="Proteomes" id="UP001583177">
    <property type="component" value="Unassembled WGS sequence"/>
</dbReference>
<evidence type="ECO:0000313" key="2">
    <source>
        <dbReference type="EMBL" id="KAL1858273.1"/>
    </source>
</evidence>
<sequence>MLRMPTEEIDLVEGNETRSRSVSAALEQPEFPDSSGPAATEDDLAMFLTYNSDKVKALIANIDAQKAQKKAPSVSPGEDSSKTIARPSPEINQQAIEGGEPAFAFPLLRDPAFDLSNCVHTSDIRT</sequence>
<proteinExistence type="predicted"/>
<evidence type="ECO:0000256" key="1">
    <source>
        <dbReference type="SAM" id="MobiDB-lite"/>
    </source>
</evidence>
<dbReference type="EMBL" id="JAWRVE010000106">
    <property type="protein sequence ID" value="KAL1858273.1"/>
    <property type="molecule type" value="Genomic_DNA"/>
</dbReference>
<evidence type="ECO:0000313" key="3">
    <source>
        <dbReference type="Proteomes" id="UP001583177"/>
    </source>
</evidence>
<name>A0ABR3WC17_9PEZI</name>
<comment type="caution">
    <text evidence="2">The sequence shown here is derived from an EMBL/GenBank/DDBJ whole genome shotgun (WGS) entry which is preliminary data.</text>
</comment>
<feature type="region of interest" description="Disordered" evidence="1">
    <location>
        <begin position="66"/>
        <end position="86"/>
    </location>
</feature>